<evidence type="ECO:0000313" key="2">
    <source>
        <dbReference type="Proteomes" id="UP000289794"/>
    </source>
</evidence>
<dbReference type="AlphaFoldDB" id="A0A4P6M4D7"/>
<reference evidence="1 2" key="1">
    <citation type="submission" date="2019-01" db="EMBL/GenBank/DDBJ databases">
        <title>PMF-metabolizing Aryl O-demethylase.</title>
        <authorList>
            <person name="Kim M."/>
        </authorList>
    </citation>
    <scope>NUCLEOTIDE SEQUENCE [LARGE SCALE GENOMIC DNA]</scope>
    <source>
        <strain evidence="1 2">PMF1</strain>
    </source>
</reference>
<proteinExistence type="predicted"/>
<dbReference type="EMBL" id="CP035945">
    <property type="protein sequence ID" value="QBF00045.1"/>
    <property type="molecule type" value="Genomic_DNA"/>
</dbReference>
<protein>
    <submittedName>
        <fullName evidence="1">Uncharacterized protein</fullName>
    </submittedName>
</protein>
<organism evidence="1 2">
    <name type="scientific">Blautia producta</name>
    <dbReference type="NCBI Taxonomy" id="33035"/>
    <lineage>
        <taxon>Bacteria</taxon>
        <taxon>Bacillati</taxon>
        <taxon>Bacillota</taxon>
        <taxon>Clostridia</taxon>
        <taxon>Lachnospirales</taxon>
        <taxon>Lachnospiraceae</taxon>
        <taxon>Blautia</taxon>
    </lineage>
</organism>
<name>A0A4P6M4D7_9FIRM</name>
<dbReference type="KEGG" id="bpro:PMF13cell1_05641"/>
<gene>
    <name evidence="1" type="ORF">PMF13cell1_05641</name>
</gene>
<sequence length="46" mass="5591">MNEHLTARYYRENSGSIRHMKFMILWKNIIGKKRMTLNGRYSMISL</sequence>
<dbReference type="Proteomes" id="UP000289794">
    <property type="component" value="Chromosome"/>
</dbReference>
<accession>A0A4P6M4D7</accession>
<evidence type="ECO:0000313" key="1">
    <source>
        <dbReference type="EMBL" id="QBF00045.1"/>
    </source>
</evidence>